<evidence type="ECO:0000313" key="1">
    <source>
        <dbReference type="EMBL" id="RCV89837.1"/>
    </source>
</evidence>
<gene>
    <name evidence="1" type="ORF">DU505_09640</name>
</gene>
<keyword evidence="2" id="KW-1185">Reference proteome</keyword>
<organism evidence="1 2">
    <name type="scientific">Billgrantia montanilacus</name>
    <dbReference type="NCBI Taxonomy" id="2282305"/>
    <lineage>
        <taxon>Bacteria</taxon>
        <taxon>Pseudomonadati</taxon>
        <taxon>Pseudomonadota</taxon>
        <taxon>Gammaproteobacteria</taxon>
        <taxon>Oceanospirillales</taxon>
        <taxon>Halomonadaceae</taxon>
        <taxon>Billgrantia</taxon>
    </lineage>
</organism>
<comment type="caution">
    <text evidence="1">The sequence shown here is derived from an EMBL/GenBank/DDBJ whole genome shotgun (WGS) entry which is preliminary data.</text>
</comment>
<proteinExistence type="predicted"/>
<dbReference type="AlphaFoldDB" id="A0A368U010"/>
<sequence length="61" mass="6847">MAYPSQFVSLAEDDLLLRPAHRPLGAHPTLQGTAKAVFELGMTAPQPLEQGDRTRPWCRFR</sequence>
<accession>A0A368U010</accession>
<evidence type="ECO:0000313" key="2">
    <source>
        <dbReference type="Proteomes" id="UP000252405"/>
    </source>
</evidence>
<dbReference type="Proteomes" id="UP000252405">
    <property type="component" value="Unassembled WGS sequence"/>
</dbReference>
<dbReference type="EMBL" id="QPII01000005">
    <property type="protein sequence ID" value="RCV89837.1"/>
    <property type="molecule type" value="Genomic_DNA"/>
</dbReference>
<reference evidence="1 2" key="1">
    <citation type="submission" date="2018-07" db="EMBL/GenBank/DDBJ databases">
        <title>Halomonas montanilacus sp. nov., isolated from Lake Pengyan on Tibetan Plateau.</title>
        <authorList>
            <person name="Lu H."/>
            <person name="Xing P."/>
            <person name="Wu Q."/>
        </authorList>
    </citation>
    <scope>NUCLEOTIDE SEQUENCE [LARGE SCALE GENOMIC DNA]</scope>
    <source>
        <strain evidence="1 2">PYC7W</strain>
    </source>
</reference>
<protein>
    <submittedName>
        <fullName evidence="1">Uncharacterized protein</fullName>
    </submittedName>
</protein>
<name>A0A368U010_9GAMM</name>